<dbReference type="PANTHER" id="PTHR37540:SF5">
    <property type="entry name" value="TRANSCRIPTION FACTOR DOMAIN-CONTAINING PROTEIN"/>
    <property type="match status" value="1"/>
</dbReference>
<protein>
    <recommendedName>
        <fullName evidence="4">Tachykinin family protein</fullName>
    </recommendedName>
</protein>
<accession>A0A8H3VGU5</accession>
<name>A0A8H3VGU5_VENIN</name>
<evidence type="ECO:0008006" key="4">
    <source>
        <dbReference type="Google" id="ProtNLM"/>
    </source>
</evidence>
<organism evidence="2 3">
    <name type="scientific">Venturia inaequalis</name>
    <name type="common">Apple scab fungus</name>
    <dbReference type="NCBI Taxonomy" id="5025"/>
    <lineage>
        <taxon>Eukaryota</taxon>
        <taxon>Fungi</taxon>
        <taxon>Dikarya</taxon>
        <taxon>Ascomycota</taxon>
        <taxon>Pezizomycotina</taxon>
        <taxon>Dothideomycetes</taxon>
        <taxon>Pleosporomycetidae</taxon>
        <taxon>Venturiales</taxon>
        <taxon>Venturiaceae</taxon>
        <taxon>Venturia</taxon>
    </lineage>
</organism>
<proteinExistence type="predicted"/>
<reference evidence="2 3" key="1">
    <citation type="submission" date="2018-12" db="EMBL/GenBank/DDBJ databases">
        <title>Venturia inaequalis Genome Resource.</title>
        <authorList>
            <person name="Lichtner F.J."/>
        </authorList>
    </citation>
    <scope>NUCLEOTIDE SEQUENCE [LARGE SCALE GENOMIC DNA]</scope>
    <source>
        <strain evidence="2 3">120213</strain>
    </source>
</reference>
<feature type="region of interest" description="Disordered" evidence="1">
    <location>
        <begin position="1"/>
        <end position="28"/>
    </location>
</feature>
<feature type="compositionally biased region" description="Polar residues" evidence="1">
    <location>
        <begin position="19"/>
        <end position="28"/>
    </location>
</feature>
<sequence>MSNSALPGRHHEPSFTFVDLSNPQNANHPTTRKLIRQQAMRQVGLSRRKPRKKRGVVEVPIDQSALASMFSQAGPPQDTEDEPGTSPYQLLGGGEIDPFLPYPIPLDNSTRELVANIFRNDGGEGILRAHRDDWFAVGLSDPLPFHLVLSNAALGFDYLRTRNQDIADVPWKGQRALKHFVIALRGMRDRLNEEPFRISDAAIGAVVGFMCHDIFGDRVEHWLQHREGIITMISLRGGIDTINSNKQLRVSVSWVDIRGAYVYDVRCQFPMPPSAWGCALEDCAGLLHRPSSDNIILKALRRRGAQLTTFTDILADLIDCSVATSMLLGKHGPAHWTSRTDGGGWTQNIIHRLLSYRPLIEAAENEYLIPNAQEACRLGALLYIAPIWRKFGAAPVVTTVLVRKLLAQILVAPMDWGELGLLRAWVLAVGALEAENGHVFRKFTEMLAQHLIERHVLSWEQIFPSLEAVIWMKESLAGAEGRLSEAINHLLQHDL</sequence>
<dbReference type="EMBL" id="WNWS01000027">
    <property type="protein sequence ID" value="KAE9986674.1"/>
    <property type="molecule type" value="Genomic_DNA"/>
</dbReference>
<evidence type="ECO:0000313" key="2">
    <source>
        <dbReference type="EMBL" id="KAE9986674.1"/>
    </source>
</evidence>
<evidence type="ECO:0000256" key="1">
    <source>
        <dbReference type="SAM" id="MobiDB-lite"/>
    </source>
</evidence>
<gene>
    <name evidence="2" type="ORF">EG328_005001</name>
</gene>
<dbReference type="Proteomes" id="UP000447873">
    <property type="component" value="Unassembled WGS sequence"/>
</dbReference>
<dbReference type="AlphaFoldDB" id="A0A8H3VGU5"/>
<dbReference type="PANTHER" id="PTHR37540">
    <property type="entry name" value="TRANSCRIPTION FACTOR (ACR-2), PUTATIVE-RELATED-RELATED"/>
    <property type="match status" value="1"/>
</dbReference>
<evidence type="ECO:0000313" key="3">
    <source>
        <dbReference type="Proteomes" id="UP000447873"/>
    </source>
</evidence>
<comment type="caution">
    <text evidence="2">The sequence shown here is derived from an EMBL/GenBank/DDBJ whole genome shotgun (WGS) entry which is preliminary data.</text>
</comment>
<dbReference type="OrthoDB" id="4159781at2759"/>